<dbReference type="AlphaFoldDB" id="A0A453NZF7"/>
<dbReference type="InterPro" id="IPR011009">
    <property type="entry name" value="Kinase-like_dom_sf"/>
</dbReference>
<dbReference type="GO" id="GO:0004674">
    <property type="term" value="F:protein serine/threonine kinase activity"/>
    <property type="evidence" value="ECO:0007669"/>
    <property type="project" value="UniProtKB-KW"/>
</dbReference>
<evidence type="ECO:0000313" key="7">
    <source>
        <dbReference type="Proteomes" id="UP000015105"/>
    </source>
</evidence>
<dbReference type="GO" id="GO:0007017">
    <property type="term" value="P:microtubule-based process"/>
    <property type="evidence" value="ECO:0007669"/>
    <property type="project" value="TreeGrafter"/>
</dbReference>
<name>A0A453NZF7_AEGTS</name>
<keyword evidence="4" id="KW-0418">Kinase</keyword>
<dbReference type="Proteomes" id="UP000015105">
    <property type="component" value="Chromosome 6D"/>
</dbReference>
<dbReference type="SUPFAM" id="SSF56112">
    <property type="entry name" value="Protein kinase-like (PK-like)"/>
    <property type="match status" value="1"/>
</dbReference>
<keyword evidence="3" id="KW-0547">Nucleotide-binding</keyword>
<dbReference type="GO" id="GO:0005524">
    <property type="term" value="F:ATP binding"/>
    <property type="evidence" value="ECO:0007669"/>
    <property type="project" value="UniProtKB-KW"/>
</dbReference>
<dbReference type="InterPro" id="IPR050660">
    <property type="entry name" value="NEK_Ser/Thr_kinase"/>
</dbReference>
<dbReference type="GO" id="GO:0055028">
    <property type="term" value="C:cortical microtubule"/>
    <property type="evidence" value="ECO:0007669"/>
    <property type="project" value="TreeGrafter"/>
</dbReference>
<dbReference type="PANTHER" id="PTHR43671">
    <property type="entry name" value="SERINE/THREONINE-PROTEIN KINASE NEK"/>
    <property type="match status" value="1"/>
</dbReference>
<dbReference type="Gene3D" id="3.30.200.20">
    <property type="entry name" value="Phosphorylase Kinase, domain 1"/>
    <property type="match status" value="1"/>
</dbReference>
<organism evidence="6 7">
    <name type="scientific">Aegilops tauschii subsp. strangulata</name>
    <name type="common">Goatgrass</name>
    <dbReference type="NCBI Taxonomy" id="200361"/>
    <lineage>
        <taxon>Eukaryota</taxon>
        <taxon>Viridiplantae</taxon>
        <taxon>Streptophyta</taxon>
        <taxon>Embryophyta</taxon>
        <taxon>Tracheophyta</taxon>
        <taxon>Spermatophyta</taxon>
        <taxon>Magnoliopsida</taxon>
        <taxon>Liliopsida</taxon>
        <taxon>Poales</taxon>
        <taxon>Poaceae</taxon>
        <taxon>BOP clade</taxon>
        <taxon>Pooideae</taxon>
        <taxon>Triticodae</taxon>
        <taxon>Triticeae</taxon>
        <taxon>Triticinae</taxon>
        <taxon>Aegilops</taxon>
    </lineage>
</organism>
<evidence type="ECO:0000256" key="4">
    <source>
        <dbReference type="ARBA" id="ARBA00022777"/>
    </source>
</evidence>
<accession>A0A453NZF7</accession>
<keyword evidence="5" id="KW-0067">ATP-binding</keyword>
<keyword evidence="7" id="KW-1185">Reference proteome</keyword>
<reference evidence="6" key="4">
    <citation type="submission" date="2019-03" db="UniProtKB">
        <authorList>
            <consortium name="EnsemblPlants"/>
        </authorList>
    </citation>
    <scope>IDENTIFICATION</scope>
</reference>
<evidence type="ECO:0008006" key="8">
    <source>
        <dbReference type="Google" id="ProtNLM"/>
    </source>
</evidence>
<evidence type="ECO:0000256" key="5">
    <source>
        <dbReference type="ARBA" id="ARBA00022840"/>
    </source>
</evidence>
<reference evidence="7" key="2">
    <citation type="journal article" date="2017" name="Nat. Plants">
        <title>The Aegilops tauschii genome reveals multiple impacts of transposons.</title>
        <authorList>
            <person name="Zhao G."/>
            <person name="Zou C."/>
            <person name="Li K."/>
            <person name="Wang K."/>
            <person name="Li T."/>
            <person name="Gao L."/>
            <person name="Zhang X."/>
            <person name="Wang H."/>
            <person name="Yang Z."/>
            <person name="Liu X."/>
            <person name="Jiang W."/>
            <person name="Mao L."/>
            <person name="Kong X."/>
            <person name="Jiao Y."/>
            <person name="Jia J."/>
        </authorList>
    </citation>
    <scope>NUCLEOTIDE SEQUENCE [LARGE SCALE GENOMIC DNA]</scope>
    <source>
        <strain evidence="7">cv. AL8/78</strain>
    </source>
</reference>
<evidence type="ECO:0000313" key="6">
    <source>
        <dbReference type="EnsemblPlants" id="AET6Gv20550200.12"/>
    </source>
</evidence>
<proteinExistence type="predicted"/>
<reference evidence="6" key="5">
    <citation type="journal article" date="2021" name="G3 (Bethesda)">
        <title>Aegilops tauschii genome assembly Aet v5.0 features greater sequence contiguity and improved annotation.</title>
        <authorList>
            <person name="Wang L."/>
            <person name="Zhu T."/>
            <person name="Rodriguez J.C."/>
            <person name="Deal K.R."/>
            <person name="Dubcovsky J."/>
            <person name="McGuire P.E."/>
            <person name="Lux T."/>
            <person name="Spannagl M."/>
            <person name="Mayer K.F.X."/>
            <person name="Baldrich P."/>
            <person name="Meyers B.C."/>
            <person name="Huo N."/>
            <person name="Gu Y.Q."/>
            <person name="Zhou H."/>
            <person name="Devos K.M."/>
            <person name="Bennetzen J.L."/>
            <person name="Unver T."/>
            <person name="Budak H."/>
            <person name="Gulick P.J."/>
            <person name="Galiba G."/>
            <person name="Kalapos B."/>
            <person name="Nelson D.R."/>
            <person name="Li P."/>
            <person name="You F.M."/>
            <person name="Luo M.C."/>
            <person name="Dvorak J."/>
        </authorList>
    </citation>
    <scope>NUCLEOTIDE SEQUENCE [LARGE SCALE GENOMIC DNA]</scope>
    <source>
        <strain evidence="6">cv. AL8/78</strain>
    </source>
</reference>
<reference evidence="6" key="3">
    <citation type="journal article" date="2017" name="Nature">
        <title>Genome sequence of the progenitor of the wheat D genome Aegilops tauschii.</title>
        <authorList>
            <person name="Luo M.C."/>
            <person name="Gu Y.Q."/>
            <person name="Puiu D."/>
            <person name="Wang H."/>
            <person name="Twardziok S.O."/>
            <person name="Deal K.R."/>
            <person name="Huo N."/>
            <person name="Zhu T."/>
            <person name="Wang L."/>
            <person name="Wang Y."/>
            <person name="McGuire P.E."/>
            <person name="Liu S."/>
            <person name="Long H."/>
            <person name="Ramasamy R.K."/>
            <person name="Rodriguez J.C."/>
            <person name="Van S.L."/>
            <person name="Yuan L."/>
            <person name="Wang Z."/>
            <person name="Xia Z."/>
            <person name="Xiao L."/>
            <person name="Anderson O.D."/>
            <person name="Ouyang S."/>
            <person name="Liang Y."/>
            <person name="Zimin A.V."/>
            <person name="Pertea G."/>
            <person name="Qi P."/>
            <person name="Bennetzen J.L."/>
            <person name="Dai X."/>
            <person name="Dawson M.W."/>
            <person name="Muller H.G."/>
            <person name="Kugler K."/>
            <person name="Rivarola-Duarte L."/>
            <person name="Spannagl M."/>
            <person name="Mayer K.F.X."/>
            <person name="Lu F.H."/>
            <person name="Bevan M.W."/>
            <person name="Leroy P."/>
            <person name="Li P."/>
            <person name="You F.M."/>
            <person name="Sun Q."/>
            <person name="Liu Z."/>
            <person name="Lyons E."/>
            <person name="Wicker T."/>
            <person name="Salzberg S.L."/>
            <person name="Devos K.M."/>
            <person name="Dvorak J."/>
        </authorList>
    </citation>
    <scope>NUCLEOTIDE SEQUENCE [LARGE SCALE GENOMIC DNA]</scope>
    <source>
        <strain evidence="6">cv. AL8/78</strain>
    </source>
</reference>
<keyword evidence="2" id="KW-0808">Transferase</keyword>
<evidence type="ECO:0000256" key="2">
    <source>
        <dbReference type="ARBA" id="ARBA00022679"/>
    </source>
</evidence>
<evidence type="ECO:0000256" key="3">
    <source>
        <dbReference type="ARBA" id="ARBA00022741"/>
    </source>
</evidence>
<dbReference type="PANTHER" id="PTHR43671:SF107">
    <property type="entry name" value="SERINE_THREONINE-PROTEIN KINASE NEK6"/>
    <property type="match status" value="1"/>
</dbReference>
<dbReference type="EnsemblPlants" id="AET6Gv20550200.12">
    <property type="protein sequence ID" value="AET6Gv20550200.12"/>
    <property type="gene ID" value="AET6Gv20550200"/>
</dbReference>
<sequence>MKKIRLTKQNDKFQRTAYQEMSLMASLSNPYIVEYKDGWVDEGTSVCIVTSYCEG</sequence>
<evidence type="ECO:0000256" key="1">
    <source>
        <dbReference type="ARBA" id="ARBA00022527"/>
    </source>
</evidence>
<dbReference type="Gramene" id="AET6Gv20550200.12">
    <property type="protein sequence ID" value="AET6Gv20550200.12"/>
    <property type="gene ID" value="AET6Gv20550200"/>
</dbReference>
<keyword evidence="1" id="KW-0723">Serine/threonine-protein kinase</keyword>
<protein>
    <recommendedName>
        <fullName evidence="8">Protein kinase domain-containing protein</fullName>
    </recommendedName>
</protein>
<reference evidence="7" key="1">
    <citation type="journal article" date="2014" name="Science">
        <title>Ancient hybridizations among the ancestral genomes of bread wheat.</title>
        <authorList>
            <consortium name="International Wheat Genome Sequencing Consortium,"/>
            <person name="Marcussen T."/>
            <person name="Sandve S.R."/>
            <person name="Heier L."/>
            <person name="Spannagl M."/>
            <person name="Pfeifer M."/>
            <person name="Jakobsen K.S."/>
            <person name="Wulff B.B."/>
            <person name="Steuernagel B."/>
            <person name="Mayer K.F."/>
            <person name="Olsen O.A."/>
        </authorList>
    </citation>
    <scope>NUCLEOTIDE SEQUENCE [LARGE SCALE GENOMIC DNA]</scope>
    <source>
        <strain evidence="7">cv. AL8/78</strain>
    </source>
</reference>